<evidence type="ECO:0000259" key="2">
    <source>
        <dbReference type="Pfam" id="PF20041"/>
    </source>
</evidence>
<dbReference type="Proteomes" id="UP000448877">
    <property type="component" value="Unassembled WGS sequence"/>
</dbReference>
<dbReference type="InterPro" id="IPR050708">
    <property type="entry name" value="T6SS_VgrG/RHS"/>
</dbReference>
<evidence type="ECO:0000256" key="1">
    <source>
        <dbReference type="SAM" id="SignalP"/>
    </source>
</evidence>
<keyword evidence="1" id="KW-0732">Signal</keyword>
<organism evidence="3 4">
    <name type="scientific">Bacteroides cellulosilyticus</name>
    <dbReference type="NCBI Taxonomy" id="246787"/>
    <lineage>
        <taxon>Bacteria</taxon>
        <taxon>Pseudomonadati</taxon>
        <taxon>Bacteroidota</taxon>
        <taxon>Bacteroidia</taxon>
        <taxon>Bacteroidales</taxon>
        <taxon>Bacteroidaceae</taxon>
        <taxon>Bacteroides</taxon>
    </lineage>
</organism>
<dbReference type="InterPro" id="IPR045619">
    <property type="entry name" value="DUF6443"/>
</dbReference>
<evidence type="ECO:0000313" key="4">
    <source>
        <dbReference type="Proteomes" id="UP000448877"/>
    </source>
</evidence>
<dbReference type="EMBL" id="VVYV01000011">
    <property type="protein sequence ID" value="KAA5420110.1"/>
    <property type="molecule type" value="Genomic_DNA"/>
</dbReference>
<feature type="domain" description="DUF6443" evidence="2">
    <location>
        <begin position="306"/>
        <end position="426"/>
    </location>
</feature>
<dbReference type="PANTHER" id="PTHR32305:SF15">
    <property type="entry name" value="PROTEIN RHSA-RELATED"/>
    <property type="match status" value="1"/>
</dbReference>
<dbReference type="InterPro" id="IPR022385">
    <property type="entry name" value="Rhs_assc_core"/>
</dbReference>
<comment type="caution">
    <text evidence="3">The sequence shown here is derived from an EMBL/GenBank/DDBJ whole genome shotgun (WGS) entry which is preliminary data.</text>
</comment>
<name>A0A120A1C0_9BACE</name>
<dbReference type="Pfam" id="PF20041">
    <property type="entry name" value="DUF6443"/>
    <property type="match status" value="1"/>
</dbReference>
<dbReference type="NCBIfam" id="TIGR03696">
    <property type="entry name" value="Rhs_assc_core"/>
    <property type="match status" value="1"/>
</dbReference>
<dbReference type="PANTHER" id="PTHR32305">
    <property type="match status" value="1"/>
</dbReference>
<accession>A0A120A1C0</accession>
<protein>
    <submittedName>
        <fullName evidence="3">RHS repeat-associated core domain-containing protein</fullName>
    </submittedName>
</protein>
<evidence type="ECO:0000313" key="3">
    <source>
        <dbReference type="EMBL" id="KAA5420110.1"/>
    </source>
</evidence>
<dbReference type="STRING" id="246787.BcellWH2_04275"/>
<feature type="signal peptide" evidence="1">
    <location>
        <begin position="1"/>
        <end position="23"/>
    </location>
</feature>
<proteinExistence type="predicted"/>
<gene>
    <name evidence="3" type="ORF">F2Y81_08530</name>
</gene>
<dbReference type="GeneID" id="66309917"/>
<sequence>MKTFLLRSFLLLVFMLCCQTNNATSKQTTVWKTSYDTNTSTDSYGNTNKDVRFKFEVTSSGVVAFTHAGSALSRTSMYLLHHLSNGKIQEISFSSDAIQTPIIQGIWKNSNVKNYVEQDLRKMSTEQAFLCESLAEGVYELVSEGTDTGYSNNGDIHLNVYSAAPNMNTIKVGSTDEELFFMHELKTELSTKVYCFFELEVTRPAILDIEITGQVNAQVDLSIYTEEGNSVEEYNKGPFHDLHLSPGIYTISENYHAEGNTHVVLVIHAVPVEEEPECPVEMSPYTPNTSHSYITSIVPVMAQTTPDSLRYPGKAIHSINYYDGLGRPEQTVQYGASPDGKKDWVSRTAYDGLGREHQQWLPSSVSRSFGYTSTNSLEDISATQYNDRYAYNRMVYEGSPLERVVERYGPGEAWQVGGHAVKSAYRFNQTADNCLFFIVGGTRENPVLVHKGFYSPNLLDVTRTTDEDGNRSEVFTDKEGHKVLERRFLSSIATVSVSSDTYYVYDEYGNLCFVLSPEASARYITNPITALELYAYQYRYDYRNRCTGKKLPGAGWNSYIYDAADRLVFSRNSEQAKRGEWLCNLSDIYGNLVISGIYTASVSVDAINRLNVTATFIGKNTDYYGYSLPSSFLTLNKFTPQEVHYYDDYRYKQCSSKTFPTSLGYVVKSGYPVRFGSDSDRVVHKGRETGSLVRELGGSDGWIFTSFYYDYYGRPIQTRSSCLGRTSVQHQAYNFSGAVTSDCLEQTSISPFEKKYVYDHMGRLTNEQHIFDGSTTDFLFDYDDLGRLHRLCRKCGNDTLSTTNSYNIRNWLTNIHNSAFSQSLYYTGGKGTPCYNGNISSMTCKGNDKVTRGYKFTYDGVSRMTDATYGEGDLINANPNRFTEQVTGYDKNGNILGLKRYGQTGASSYGLIDNLSLTLNGNQLKAVNDAVTTSAYSNGFEFKDGAKVTTEYTYDTNGNLTKDLNKNIISIQYNMLNLPSIVSFSDGSTITYTYGADGTKLRIVHKIGSAITTTDYLGNVVYENGVAKLLLTGYGYVSLNDKKYHYYLQDHQGNNRVVVDSSGKVEETNHYYPFGGAFASTGNVQPYKYNGKELDAKKGLNWYDYGARMYDAALGRWHRVDPLAENYYRVSPYAYCMDNPGNAFDYQGKLVIFINGLHTGTEGASPTYWKMKNKPVNFNTAVMAHFGDWNARYYDGSLGGPLGFSMNMGSKSRYDVGYISGLRDAKKIISQLARDANGNITESIKVISHSMGGAYAKGFLQALVEYIKNHPRECNGISLSEYDFAPYQPYSQKAVEGVDTYQYSHKNDDWAGNAAIKGAQQMETSDDDDKGHSITSFFDYINSLPPGNYKYVNGKFVRY</sequence>
<feature type="chain" id="PRO_5030020461" evidence="1">
    <location>
        <begin position="24"/>
        <end position="1359"/>
    </location>
</feature>
<reference evidence="3 4" key="1">
    <citation type="journal article" date="2019" name="Nat. Med.">
        <title>A library of human gut bacterial isolates paired with longitudinal multiomics data enables mechanistic microbiome research.</title>
        <authorList>
            <person name="Poyet M."/>
            <person name="Groussin M."/>
            <person name="Gibbons S.M."/>
            <person name="Avila-Pacheco J."/>
            <person name="Jiang X."/>
            <person name="Kearney S.M."/>
            <person name="Perrotta A.R."/>
            <person name="Berdy B."/>
            <person name="Zhao S."/>
            <person name="Lieberman T.D."/>
            <person name="Swanson P.K."/>
            <person name="Smith M."/>
            <person name="Roesemann S."/>
            <person name="Alexander J.E."/>
            <person name="Rich S.A."/>
            <person name="Livny J."/>
            <person name="Vlamakis H."/>
            <person name="Clish C."/>
            <person name="Bullock K."/>
            <person name="Deik A."/>
            <person name="Scott J."/>
            <person name="Pierce K.A."/>
            <person name="Xavier R.J."/>
            <person name="Alm E.J."/>
        </authorList>
    </citation>
    <scope>NUCLEOTIDE SEQUENCE [LARGE SCALE GENOMIC DNA]</scope>
    <source>
        <strain evidence="3 4">BIOML-A6</strain>
    </source>
</reference>
<dbReference type="Gene3D" id="2.180.10.10">
    <property type="entry name" value="RHS repeat-associated core"/>
    <property type="match status" value="1"/>
</dbReference>
<dbReference type="RefSeq" id="WP_082717941.1">
    <property type="nucleotide sequence ID" value="NZ_CABMLT010000021.1"/>
</dbReference>